<dbReference type="InterPro" id="IPR002104">
    <property type="entry name" value="Integrase_catalytic"/>
</dbReference>
<dbReference type="Proteomes" id="UP001597475">
    <property type="component" value="Unassembled WGS sequence"/>
</dbReference>
<dbReference type="PANTHER" id="PTHR30349:SF41">
    <property type="entry name" value="INTEGRASE_RECOMBINASE PROTEIN MJ0367-RELATED"/>
    <property type="match status" value="1"/>
</dbReference>
<evidence type="ECO:0000256" key="3">
    <source>
        <dbReference type="ARBA" id="ARBA00023172"/>
    </source>
</evidence>
<accession>A0ABW5NYS4</accession>
<dbReference type="Pfam" id="PF00589">
    <property type="entry name" value="Phage_integrase"/>
    <property type="match status" value="1"/>
</dbReference>
<gene>
    <name evidence="7" type="ORF">ACFSR9_01265</name>
</gene>
<dbReference type="EMBL" id="JBHUMK010000007">
    <property type="protein sequence ID" value="MFD2608070.1"/>
    <property type="molecule type" value="Genomic_DNA"/>
</dbReference>
<dbReference type="InterPro" id="IPR044068">
    <property type="entry name" value="CB"/>
</dbReference>
<dbReference type="InterPro" id="IPR010998">
    <property type="entry name" value="Integrase_recombinase_N"/>
</dbReference>
<evidence type="ECO:0000259" key="6">
    <source>
        <dbReference type="PROSITE" id="PS51900"/>
    </source>
</evidence>
<proteinExistence type="inferred from homology"/>
<feature type="domain" description="Tyr recombinase" evidence="5">
    <location>
        <begin position="109"/>
        <end position="291"/>
    </location>
</feature>
<evidence type="ECO:0000256" key="4">
    <source>
        <dbReference type="PROSITE-ProRule" id="PRU01248"/>
    </source>
</evidence>
<dbReference type="InterPro" id="IPR011010">
    <property type="entry name" value="DNA_brk_join_enz"/>
</dbReference>
<dbReference type="Pfam" id="PF13102">
    <property type="entry name" value="Phage_int_SAM_5"/>
    <property type="match status" value="1"/>
</dbReference>
<comment type="caution">
    <text evidence="7">The sequence shown here is derived from an EMBL/GenBank/DDBJ whole genome shotgun (WGS) entry which is preliminary data.</text>
</comment>
<comment type="similarity">
    <text evidence="1">Belongs to the 'phage' integrase family.</text>
</comment>
<evidence type="ECO:0000256" key="1">
    <source>
        <dbReference type="ARBA" id="ARBA00008857"/>
    </source>
</evidence>
<dbReference type="Gene3D" id="1.10.443.10">
    <property type="entry name" value="Intergrase catalytic core"/>
    <property type="match status" value="1"/>
</dbReference>
<protein>
    <submittedName>
        <fullName evidence="7">Tyrosine-type recombinase/integrase</fullName>
    </submittedName>
</protein>
<dbReference type="PANTHER" id="PTHR30349">
    <property type="entry name" value="PHAGE INTEGRASE-RELATED"/>
    <property type="match status" value="1"/>
</dbReference>
<dbReference type="InterPro" id="IPR013762">
    <property type="entry name" value="Integrase-like_cat_sf"/>
</dbReference>
<reference evidence="8" key="1">
    <citation type="journal article" date="2019" name="Int. J. Syst. Evol. Microbiol.">
        <title>The Global Catalogue of Microorganisms (GCM) 10K type strain sequencing project: providing services to taxonomists for standard genome sequencing and annotation.</title>
        <authorList>
            <consortium name="The Broad Institute Genomics Platform"/>
            <consortium name="The Broad Institute Genome Sequencing Center for Infectious Disease"/>
            <person name="Wu L."/>
            <person name="Ma J."/>
        </authorList>
    </citation>
    <scope>NUCLEOTIDE SEQUENCE [LARGE SCALE GENOMIC DNA]</scope>
    <source>
        <strain evidence="8">KCTC 33842</strain>
    </source>
</reference>
<dbReference type="RefSeq" id="WP_386842288.1">
    <property type="nucleotide sequence ID" value="NZ_JBHUMK010000007.1"/>
</dbReference>
<organism evidence="7 8">
    <name type="scientific">Deinococcus taklimakanensis</name>
    <dbReference type="NCBI Taxonomy" id="536443"/>
    <lineage>
        <taxon>Bacteria</taxon>
        <taxon>Thermotogati</taxon>
        <taxon>Deinococcota</taxon>
        <taxon>Deinococci</taxon>
        <taxon>Deinococcales</taxon>
        <taxon>Deinococcaceae</taxon>
        <taxon>Deinococcus</taxon>
    </lineage>
</organism>
<name>A0ABW5NYS4_9DEIO</name>
<dbReference type="InterPro" id="IPR050090">
    <property type="entry name" value="Tyrosine_recombinase_XerCD"/>
</dbReference>
<dbReference type="PROSITE" id="PS51900">
    <property type="entry name" value="CB"/>
    <property type="match status" value="1"/>
</dbReference>
<evidence type="ECO:0000313" key="7">
    <source>
        <dbReference type="EMBL" id="MFD2608070.1"/>
    </source>
</evidence>
<evidence type="ECO:0000313" key="8">
    <source>
        <dbReference type="Proteomes" id="UP001597475"/>
    </source>
</evidence>
<dbReference type="SUPFAM" id="SSF56349">
    <property type="entry name" value="DNA breaking-rejoining enzymes"/>
    <property type="match status" value="1"/>
</dbReference>
<evidence type="ECO:0000256" key="2">
    <source>
        <dbReference type="ARBA" id="ARBA00023125"/>
    </source>
</evidence>
<feature type="domain" description="Core-binding (CB)" evidence="6">
    <location>
        <begin position="1"/>
        <end position="88"/>
    </location>
</feature>
<keyword evidence="8" id="KW-1185">Reference proteome</keyword>
<keyword evidence="2 4" id="KW-0238">DNA-binding</keyword>
<evidence type="ECO:0000259" key="5">
    <source>
        <dbReference type="PROSITE" id="PS51898"/>
    </source>
</evidence>
<sequence>MELEVLRESHFRALRAQAKSSDTLRFYKQAYRELETHLGPENPKLQDVEQLTRDDFYAMLEGMRERGCVPGTLHAIMRGLRASFNWAYEEEYIEQNPFARVKMPSVPRKIQPCVQPEMAQRVLRVAEEDGAYRTRNTAILMVMFDTGLRLSEVAKLELPDVNLKDGVLKVWAGKGGHDRYVPFGNSVVRAISKYQRDRRPKFPGETRLWIGRGGEPLTKWGISLLFDGYAERLGVDRSEIAPHAWRRGFAVQYLRNGGEMFALQQLLGHTSLEMTRKYVNYLPVDLKRSHMLLSPLDRILRSR</sequence>
<dbReference type="InterPro" id="IPR025269">
    <property type="entry name" value="SAM-like_dom"/>
</dbReference>
<dbReference type="PROSITE" id="PS51898">
    <property type="entry name" value="TYR_RECOMBINASE"/>
    <property type="match status" value="1"/>
</dbReference>
<keyword evidence="3" id="KW-0233">DNA recombination</keyword>
<dbReference type="Gene3D" id="1.10.150.130">
    <property type="match status" value="1"/>
</dbReference>